<proteinExistence type="predicted"/>
<protein>
    <submittedName>
        <fullName evidence="2">Uncharacterized protein</fullName>
    </submittedName>
</protein>
<feature type="compositionally biased region" description="Polar residues" evidence="1">
    <location>
        <begin position="154"/>
        <end position="166"/>
    </location>
</feature>
<feature type="region of interest" description="Disordered" evidence="1">
    <location>
        <begin position="329"/>
        <end position="384"/>
    </location>
</feature>
<sequence length="673" mass="71564">MGCRLSRDTSFTTRKERHWKERIGPHAVHGSSHRDRASRQLDHGEGSRLVATADSPSNTCRAPPTEIGGPTRRPFPSASDSPFGQHRLPDGPTRLLHAYREERLAGSGRVVSMQCTVLTEYSTVDDFDAMGQPLCVENLSRSYASHANAPRYESVQSTDTEGTTLSRLPEKTSGRPPCAASGAAATLTPSAVAPAERAVSRGAAAKGPKAPASGKEPIQSAAELRASPSSSPGADRALAPPAHFMGSGRGRNESPAAPERSTSPVVNALTMGDASLRSTATGQRWASRTLSVGWSGTAFDTAADLVECTADVLLTGERNPSDTMRIVQRSAGPVGPLSADSTRSEKAKGVMSGAPASRLRTDSIGSPPSTQRKHSAPLGDSLLPANSPALINTGSFEGISRKSRQSAECPCRSVPLYPRNCSRGQWWQSIDSYTGAVASQDVCDSGENARYSFCAYSSDDMGPFCTGVEDVVMRGAREANLSSRCSTPQVHDVRHSSCSDELCNTFNECQNTKSTASEDDDDSCPGNLARKTSANSDVVVGSAISLLRAFATTRKERRRIVKIVEPAALPALETKMPANPILMTKSVFGDHPCAPPEKPPMLAQQHRQGLLHCMPLTERLRHTQAASAPPFTSTGSPVAAQNDDTSPEQPFASLGRRRVVTRANRLPRTLGDS</sequence>
<feature type="compositionally biased region" description="Low complexity" evidence="1">
    <location>
        <begin position="202"/>
        <end position="217"/>
    </location>
</feature>
<accession>A0A836GGM3</accession>
<dbReference type="GeneID" id="92359273"/>
<dbReference type="RefSeq" id="XP_067060891.1">
    <property type="nucleotide sequence ID" value="XM_067205339.1"/>
</dbReference>
<comment type="caution">
    <text evidence="2">The sequence shown here is derived from an EMBL/GenBank/DDBJ whole genome shotgun (WGS) entry which is preliminary data.</text>
</comment>
<feature type="compositionally biased region" description="Polar residues" evidence="1">
    <location>
        <begin position="625"/>
        <end position="636"/>
    </location>
</feature>
<organism evidence="2 3">
    <name type="scientific">Leishmania orientalis</name>
    <dbReference type="NCBI Taxonomy" id="2249476"/>
    <lineage>
        <taxon>Eukaryota</taxon>
        <taxon>Discoba</taxon>
        <taxon>Euglenozoa</taxon>
        <taxon>Kinetoplastea</taxon>
        <taxon>Metakinetoplastina</taxon>
        <taxon>Trypanosomatida</taxon>
        <taxon>Trypanosomatidae</taxon>
        <taxon>Leishmaniinae</taxon>
        <taxon>Leishmania</taxon>
    </lineage>
</organism>
<evidence type="ECO:0000256" key="1">
    <source>
        <dbReference type="SAM" id="MobiDB-lite"/>
    </source>
</evidence>
<keyword evidence="3" id="KW-1185">Reference proteome</keyword>
<evidence type="ECO:0000313" key="2">
    <source>
        <dbReference type="EMBL" id="KAG5471774.1"/>
    </source>
</evidence>
<evidence type="ECO:0000313" key="3">
    <source>
        <dbReference type="Proteomes" id="UP000674143"/>
    </source>
</evidence>
<feature type="region of interest" description="Disordered" evidence="1">
    <location>
        <begin position="625"/>
        <end position="655"/>
    </location>
</feature>
<feature type="region of interest" description="Disordered" evidence="1">
    <location>
        <begin position="1"/>
        <end position="91"/>
    </location>
</feature>
<dbReference type="AlphaFoldDB" id="A0A836GGM3"/>
<gene>
    <name evidence="2" type="ORF">LSCM4_03328</name>
</gene>
<feature type="compositionally biased region" description="Basic and acidic residues" evidence="1">
    <location>
        <begin position="32"/>
        <end position="46"/>
    </location>
</feature>
<reference evidence="2 3" key="1">
    <citation type="submission" date="2021-02" db="EMBL/GenBank/DDBJ databases">
        <title>Leishmania (Mundinia) orientalis Genome sequencing and assembly.</title>
        <authorList>
            <person name="Almutairi H."/>
            <person name="Gatherer D."/>
        </authorList>
    </citation>
    <scope>NUCLEOTIDE SEQUENCE [LARGE SCALE GENOMIC DNA]</scope>
    <source>
        <strain evidence="2">LSCM4</strain>
    </source>
</reference>
<name>A0A836GGM3_9TRYP</name>
<feature type="region of interest" description="Disordered" evidence="1">
    <location>
        <begin position="150"/>
        <end position="264"/>
    </location>
</feature>
<dbReference type="Proteomes" id="UP000674143">
    <property type="component" value="Chromosome 31"/>
</dbReference>
<dbReference type="EMBL" id="JAFHLR010000031">
    <property type="protein sequence ID" value="KAG5471774.1"/>
    <property type="molecule type" value="Genomic_DNA"/>
</dbReference>
<dbReference type="KEGG" id="loi:92359273"/>